<evidence type="ECO:0000259" key="2">
    <source>
        <dbReference type="Pfam" id="PF13354"/>
    </source>
</evidence>
<dbReference type="InterPro" id="IPR045155">
    <property type="entry name" value="Beta-lactam_cat"/>
</dbReference>
<sequence length="448" mass="52445">MPRSFLFCLLLCYCSSAAAQGRTDAPLRDLLFQRASPQLRHVLGNPDSFHVQLIFTTITRNASGKPQFRDWHFQTDRDRYFNPASTVKMPLAFLALEKLRKLGIWKWTPMLTDSAWSGQTRVLTDTSAANGLPSIAQYIKKIFLVSDNDAYNRLYEFLGQQYLHDQLRAKGYKDVRIVRRFVPMSEEENRHTNPVRFTQNGETIYNQPAAYNPSPFDYSKQVMEGHSHWDKNDSLIHAPMDFTKHNYFPLEDLHRLLRSVIFPESAGKGKFDLQEEDYRFLYRWMAALPSESDHPRYDTAEFFDSYTKFFRFKDGRRKIPDHIRVFNKTGWSYGYLTDVAYFADFKNDVEFMVSGNIYVNRDGVLNDGKYEYEEVGYPFFREVGDILYNYTLEHHPFTGPTSRNSGSPWPDWAKNQKPSRGAIQRKCGWRSCLPHMSLQMAGYISRKR</sequence>
<dbReference type="RefSeq" id="WP_341842408.1">
    <property type="nucleotide sequence ID" value="NZ_CP149792.1"/>
</dbReference>
<dbReference type="Gene3D" id="3.40.710.10">
    <property type="entry name" value="DD-peptidase/beta-lactamase superfamily"/>
    <property type="match status" value="1"/>
</dbReference>
<proteinExistence type="predicted"/>
<protein>
    <submittedName>
        <fullName evidence="3">Serine hydrolase</fullName>
    </submittedName>
</protein>
<dbReference type="Pfam" id="PF13354">
    <property type="entry name" value="Beta-lactamase2"/>
    <property type="match status" value="1"/>
</dbReference>
<accession>A0ABZ2Z6E8</accession>
<keyword evidence="4" id="KW-1185">Reference proteome</keyword>
<evidence type="ECO:0000313" key="3">
    <source>
        <dbReference type="EMBL" id="WZN47788.1"/>
    </source>
</evidence>
<dbReference type="Proteomes" id="UP001449657">
    <property type="component" value="Chromosome"/>
</dbReference>
<evidence type="ECO:0000256" key="1">
    <source>
        <dbReference type="SAM" id="SignalP"/>
    </source>
</evidence>
<feature type="chain" id="PRO_5047236263" evidence="1">
    <location>
        <begin position="20"/>
        <end position="448"/>
    </location>
</feature>
<keyword evidence="3" id="KW-0378">Hydrolase</keyword>
<dbReference type="EMBL" id="CP150096">
    <property type="protein sequence ID" value="WZN47788.1"/>
    <property type="molecule type" value="Genomic_DNA"/>
</dbReference>
<gene>
    <name evidence="3" type="ORF">WJU22_06325</name>
</gene>
<organism evidence="3 4">
    <name type="scientific">Chitinophaga caseinilytica</name>
    <dbReference type="NCBI Taxonomy" id="2267521"/>
    <lineage>
        <taxon>Bacteria</taxon>
        <taxon>Pseudomonadati</taxon>
        <taxon>Bacteroidota</taxon>
        <taxon>Chitinophagia</taxon>
        <taxon>Chitinophagales</taxon>
        <taxon>Chitinophagaceae</taxon>
        <taxon>Chitinophaga</taxon>
    </lineage>
</organism>
<name>A0ABZ2Z6E8_9BACT</name>
<evidence type="ECO:0000313" key="4">
    <source>
        <dbReference type="Proteomes" id="UP001449657"/>
    </source>
</evidence>
<dbReference type="SUPFAM" id="SSF56601">
    <property type="entry name" value="beta-lactamase/transpeptidase-like"/>
    <property type="match status" value="1"/>
</dbReference>
<feature type="signal peptide" evidence="1">
    <location>
        <begin position="1"/>
        <end position="19"/>
    </location>
</feature>
<reference evidence="3 4" key="1">
    <citation type="submission" date="2024-03" db="EMBL/GenBank/DDBJ databases">
        <title>Chitinophaga caseinilytica sp. nov., a casein hydrolysing bacterium isolated from forest soil.</title>
        <authorList>
            <person name="Lee D.S."/>
            <person name="Han D.M."/>
            <person name="Baek J.H."/>
            <person name="Choi D.G."/>
            <person name="Jeon J.H."/>
            <person name="Jeon C.O."/>
        </authorList>
    </citation>
    <scope>NUCLEOTIDE SEQUENCE [LARGE SCALE GENOMIC DNA]</scope>
    <source>
        <strain evidence="3 4">KACC 19118</strain>
    </source>
</reference>
<keyword evidence="1" id="KW-0732">Signal</keyword>
<dbReference type="InterPro" id="IPR012338">
    <property type="entry name" value="Beta-lactam/transpept-like"/>
</dbReference>
<dbReference type="GO" id="GO:0016787">
    <property type="term" value="F:hydrolase activity"/>
    <property type="evidence" value="ECO:0007669"/>
    <property type="project" value="UniProtKB-KW"/>
</dbReference>
<feature type="domain" description="Beta-lactamase class A catalytic" evidence="2">
    <location>
        <begin position="72"/>
        <end position="343"/>
    </location>
</feature>